<feature type="transmembrane region" description="Helical" evidence="1">
    <location>
        <begin position="36"/>
        <end position="63"/>
    </location>
</feature>
<organism evidence="2">
    <name type="scientific">uncultured marine thaumarchaeote KM3_46_F12</name>
    <dbReference type="NCBI Taxonomy" id="1456160"/>
    <lineage>
        <taxon>Archaea</taxon>
        <taxon>Nitrososphaerota</taxon>
        <taxon>environmental samples</taxon>
    </lineage>
</organism>
<keyword evidence="1" id="KW-0812">Transmembrane</keyword>
<accession>A0A075H5Z7</accession>
<name>A0A075H5Z7_9ARCH</name>
<proteinExistence type="predicted"/>
<reference evidence="2" key="1">
    <citation type="journal article" date="2014" name="Genome Biol. Evol.">
        <title>Pangenome evidence for extensive interdomain horizontal transfer affecting lineage core and shell genes in uncultured planktonic thaumarchaeota and euryarchaeota.</title>
        <authorList>
            <person name="Deschamps P."/>
            <person name="Zivanovic Y."/>
            <person name="Moreira D."/>
            <person name="Rodriguez-Valera F."/>
            <person name="Lopez-Garcia P."/>
        </authorList>
    </citation>
    <scope>NUCLEOTIDE SEQUENCE</scope>
</reference>
<keyword evidence="1" id="KW-0472">Membrane</keyword>
<keyword evidence="1" id="KW-1133">Transmembrane helix</keyword>
<evidence type="ECO:0000313" key="2">
    <source>
        <dbReference type="EMBL" id="AIF10545.1"/>
    </source>
</evidence>
<feature type="transmembrane region" description="Helical" evidence="1">
    <location>
        <begin position="12"/>
        <end position="30"/>
    </location>
</feature>
<sequence>MNPKTKRKIEIISLLSGIWFIISLPLPWLITVPDVAYTQLVVILQMTALISVPFVALAVAWTLKPELTTNS</sequence>
<dbReference type="EMBL" id="KF900894">
    <property type="protein sequence ID" value="AIF10545.1"/>
    <property type="molecule type" value="Genomic_DNA"/>
</dbReference>
<dbReference type="AlphaFoldDB" id="A0A075H5Z7"/>
<evidence type="ECO:0000256" key="1">
    <source>
        <dbReference type="SAM" id="Phobius"/>
    </source>
</evidence>
<protein>
    <submittedName>
        <fullName evidence="2">Uncharacterized protein</fullName>
    </submittedName>
</protein>